<keyword evidence="10" id="KW-0732">Signal</keyword>
<keyword evidence="6 8" id="KW-0472">Membrane</keyword>
<dbReference type="Proteomes" id="UP000622017">
    <property type="component" value="Unassembled WGS sequence"/>
</dbReference>
<dbReference type="SUPFAM" id="SSF49464">
    <property type="entry name" value="Carboxypeptidase regulatory domain-like"/>
    <property type="match status" value="1"/>
</dbReference>
<evidence type="ECO:0000256" key="9">
    <source>
        <dbReference type="RuleBase" id="RU003357"/>
    </source>
</evidence>
<sequence length="1090" mass="118264">MKKYLLSLWLLLGIVSLAVAQQRQVTGVVRSADKAEALPGVTVVEIGTTNGATTDGEGRFVLTVAGPDAKLRLSYIGFISQDVTVGTRSSITVELREDSKALDDVVVIGYQAVQRRDVTGSVSSVSAQQIKDIPVNSAAEALTGRLAGVQLTSAEGTPGNLNVQVRVRGGGSVTQDNSPLYVVDGIQIENALTVIAPQDIASVDVLKDASATAIYGARGANGVVIITTKKGQEGRTVVSYNGFAGVRQLSNSLGVLGPDDYLNYQYERAAIIGNASGGLPTFKTLFGSSNFNSDTLQRVRNSPNIDWQDRVFGRNAFQQTHNVSIAGGVKGTTYALSLTRNTEDGIQRGSDYVRNLINFRFDTKASERFRVGLNVRFNDQETNGAGTSSTGSNTTSRLRNTVQYQPFQNIRPDGTVVDVSTFDPDFFETSSLVNPILTIDNEYRNDQRRTINIGANASFEIVKNLTFRSTAGFDITNFNLSTFNGRYSPTLRSPAGGYANLPFATITTTTQTTLNNSNVLDYNTVIGKHSIGVLVGEETYEQLNKQQYIQTNFLPLDITAERALANINQGVLPAGQTAQPVLPQTSIPQNYRLLSGFGRLTYSYDDRYLFTGTFRADGSSKFARGNRVGFFPGASVAWRISKENFFQDVPVVSDLKLRLSYGEAGNNRINDFLYAQLYQAGSAPYALNNSIVLGSAASTLPNPNLKWESTTSRNIGIDLALLQNRVQFTADVYYNTTHDLLLNKPIPAFLGYTTQLQNIGETSNRGVELQLTGTVIQSRNFTWTATANTSFNRGRIESLGGGQTEINGISSGWAGSTASLIPDYVARVGQPVGQMYGYVTDGFLTAADFEGYTPSATPGALGTWTPKAGLVNNLGLIGESAFRPGLLKLKDLNGDGKIDANDQTVIGNANPKAVGGLNQQFTYKNFDASIFMNFVLGNDVYNANKIEFTSNTANTAFSNVLDIMADRYRVIEADGSPITTLDRLNEVNQNASIWTPTRNFLLHSWAVEDGSFLRINNVTIGYTLPKALTQRAKINSVRFYATANNVYTFTKYSGYDPEVNTRRGTPLTPGVDYAAYPRSRAFLLGVNLSL</sequence>
<evidence type="ECO:0000256" key="3">
    <source>
        <dbReference type="ARBA" id="ARBA00022452"/>
    </source>
</evidence>
<dbReference type="Gene3D" id="2.40.170.20">
    <property type="entry name" value="TonB-dependent receptor, beta-barrel domain"/>
    <property type="match status" value="1"/>
</dbReference>
<dbReference type="InterPro" id="IPR023997">
    <property type="entry name" value="TonB-dep_OMP_SusC/RagA_CS"/>
</dbReference>
<dbReference type="InterPro" id="IPR039426">
    <property type="entry name" value="TonB-dep_rcpt-like"/>
</dbReference>
<dbReference type="Pfam" id="PF00593">
    <property type="entry name" value="TonB_dep_Rec_b-barrel"/>
    <property type="match status" value="1"/>
</dbReference>
<keyword evidence="5 9" id="KW-0798">TonB box</keyword>
<accession>A0ABR7MGC0</accession>
<keyword evidence="13" id="KW-0675">Receptor</keyword>
<keyword evidence="14" id="KW-1185">Reference proteome</keyword>
<name>A0ABR7MGC0_9BACT</name>
<evidence type="ECO:0000313" key="14">
    <source>
        <dbReference type="Proteomes" id="UP000622017"/>
    </source>
</evidence>
<dbReference type="InterPro" id="IPR008969">
    <property type="entry name" value="CarboxyPept-like_regulatory"/>
</dbReference>
<keyword evidence="3 8" id="KW-1134">Transmembrane beta strand</keyword>
<evidence type="ECO:0000256" key="7">
    <source>
        <dbReference type="ARBA" id="ARBA00023237"/>
    </source>
</evidence>
<evidence type="ECO:0000256" key="6">
    <source>
        <dbReference type="ARBA" id="ARBA00023136"/>
    </source>
</evidence>
<comment type="subcellular location">
    <subcellularLocation>
        <location evidence="1 8">Cell outer membrane</location>
        <topology evidence="1 8">Multi-pass membrane protein</topology>
    </subcellularLocation>
</comment>
<dbReference type="InterPro" id="IPR037066">
    <property type="entry name" value="Plug_dom_sf"/>
</dbReference>
<proteinExistence type="inferred from homology"/>
<dbReference type="Pfam" id="PF13715">
    <property type="entry name" value="CarbopepD_reg_2"/>
    <property type="match status" value="1"/>
</dbReference>
<dbReference type="InterPro" id="IPR000531">
    <property type="entry name" value="Beta-barrel_TonB"/>
</dbReference>
<keyword evidence="4 8" id="KW-0812">Transmembrane</keyword>
<dbReference type="RefSeq" id="WP_187318407.1">
    <property type="nucleotide sequence ID" value="NZ_JACSCY010000002.1"/>
</dbReference>
<dbReference type="Gene3D" id="2.60.40.1120">
    <property type="entry name" value="Carboxypeptidase-like, regulatory domain"/>
    <property type="match status" value="1"/>
</dbReference>
<evidence type="ECO:0000256" key="8">
    <source>
        <dbReference type="PROSITE-ProRule" id="PRU01360"/>
    </source>
</evidence>
<feature type="domain" description="TonB-dependent receptor plug" evidence="12">
    <location>
        <begin position="115"/>
        <end position="223"/>
    </location>
</feature>
<comment type="caution">
    <text evidence="13">The sequence shown here is derived from an EMBL/GenBank/DDBJ whole genome shotgun (WGS) entry which is preliminary data.</text>
</comment>
<dbReference type="Pfam" id="PF07715">
    <property type="entry name" value="Plug"/>
    <property type="match status" value="1"/>
</dbReference>
<evidence type="ECO:0000259" key="12">
    <source>
        <dbReference type="Pfam" id="PF07715"/>
    </source>
</evidence>
<feature type="domain" description="TonB-dependent receptor-like beta-barrel" evidence="11">
    <location>
        <begin position="391"/>
        <end position="875"/>
    </location>
</feature>
<dbReference type="SUPFAM" id="SSF56935">
    <property type="entry name" value="Porins"/>
    <property type="match status" value="1"/>
</dbReference>
<dbReference type="PROSITE" id="PS52016">
    <property type="entry name" value="TONB_DEPENDENT_REC_3"/>
    <property type="match status" value="1"/>
</dbReference>
<protein>
    <submittedName>
        <fullName evidence="13">TonB-dependent receptor</fullName>
    </submittedName>
</protein>
<evidence type="ECO:0000313" key="13">
    <source>
        <dbReference type="EMBL" id="MBC6610110.1"/>
    </source>
</evidence>
<evidence type="ECO:0000256" key="1">
    <source>
        <dbReference type="ARBA" id="ARBA00004571"/>
    </source>
</evidence>
<dbReference type="NCBIfam" id="TIGR04057">
    <property type="entry name" value="SusC_RagA_signa"/>
    <property type="match status" value="1"/>
</dbReference>
<evidence type="ECO:0000256" key="2">
    <source>
        <dbReference type="ARBA" id="ARBA00022448"/>
    </source>
</evidence>
<dbReference type="InterPro" id="IPR012910">
    <property type="entry name" value="Plug_dom"/>
</dbReference>
<gene>
    <name evidence="13" type="ORF">H8B15_04200</name>
</gene>
<evidence type="ECO:0000256" key="4">
    <source>
        <dbReference type="ARBA" id="ARBA00022692"/>
    </source>
</evidence>
<feature type="chain" id="PRO_5047405790" evidence="10">
    <location>
        <begin position="21"/>
        <end position="1090"/>
    </location>
</feature>
<organism evidence="13 14">
    <name type="scientific">Hymenobacter citatus</name>
    <dbReference type="NCBI Taxonomy" id="2763506"/>
    <lineage>
        <taxon>Bacteria</taxon>
        <taxon>Pseudomonadati</taxon>
        <taxon>Bacteroidota</taxon>
        <taxon>Cytophagia</taxon>
        <taxon>Cytophagales</taxon>
        <taxon>Hymenobacteraceae</taxon>
        <taxon>Hymenobacter</taxon>
    </lineage>
</organism>
<dbReference type="Gene3D" id="2.170.130.10">
    <property type="entry name" value="TonB-dependent receptor, plug domain"/>
    <property type="match status" value="1"/>
</dbReference>
<evidence type="ECO:0000259" key="11">
    <source>
        <dbReference type="Pfam" id="PF00593"/>
    </source>
</evidence>
<dbReference type="EMBL" id="JACSCY010000002">
    <property type="protein sequence ID" value="MBC6610110.1"/>
    <property type="molecule type" value="Genomic_DNA"/>
</dbReference>
<keyword evidence="2 8" id="KW-0813">Transport</keyword>
<evidence type="ECO:0000256" key="5">
    <source>
        <dbReference type="ARBA" id="ARBA00023077"/>
    </source>
</evidence>
<keyword evidence="7 8" id="KW-0998">Cell outer membrane</keyword>
<dbReference type="InterPro" id="IPR023996">
    <property type="entry name" value="TonB-dep_OMP_SusC/RagA"/>
</dbReference>
<dbReference type="NCBIfam" id="TIGR04056">
    <property type="entry name" value="OMP_RagA_SusC"/>
    <property type="match status" value="1"/>
</dbReference>
<feature type="signal peptide" evidence="10">
    <location>
        <begin position="1"/>
        <end position="20"/>
    </location>
</feature>
<comment type="similarity">
    <text evidence="8 9">Belongs to the TonB-dependent receptor family.</text>
</comment>
<reference evidence="13 14" key="1">
    <citation type="submission" date="2020-08" db="EMBL/GenBank/DDBJ databases">
        <title>Hymenobacter sp.</title>
        <authorList>
            <person name="Kim M.K."/>
        </authorList>
    </citation>
    <scope>NUCLEOTIDE SEQUENCE [LARGE SCALE GENOMIC DNA]</scope>
    <source>
        <strain evidence="13 14">BT507</strain>
    </source>
</reference>
<evidence type="ECO:0000256" key="10">
    <source>
        <dbReference type="SAM" id="SignalP"/>
    </source>
</evidence>
<dbReference type="InterPro" id="IPR036942">
    <property type="entry name" value="Beta-barrel_TonB_sf"/>
</dbReference>